<reference evidence="5 6" key="1">
    <citation type="submission" date="2016-09" db="EMBL/GenBank/DDBJ databases">
        <title>Chromobacterium muskegensis sp. nov., an insecticidal bacterium isolated from Sphagnum bogs.</title>
        <authorList>
            <person name="Sparks M.E."/>
            <person name="Blackburn M.B."/>
            <person name="Gundersen-Rindal D.E."/>
            <person name="Mitchell A."/>
            <person name="Farrar R."/>
            <person name="Kuhar D."/>
        </authorList>
    </citation>
    <scope>NUCLEOTIDE SEQUENCE [LARGE SCALE GENOMIC DNA]</scope>
    <source>
        <strain evidence="5 6">37-2</strain>
    </source>
</reference>
<dbReference type="Pfam" id="PF22624">
    <property type="entry name" value="AASDHPPT_N"/>
    <property type="match status" value="1"/>
</dbReference>
<keyword evidence="2" id="KW-0808">Transferase</keyword>
<dbReference type="InterPro" id="IPR050559">
    <property type="entry name" value="P-Pant_transferase_sf"/>
</dbReference>
<dbReference type="GO" id="GO:0019878">
    <property type="term" value="P:lysine biosynthetic process via aminoadipic acid"/>
    <property type="evidence" value="ECO:0007669"/>
    <property type="project" value="TreeGrafter"/>
</dbReference>
<dbReference type="InterPro" id="IPR008278">
    <property type="entry name" value="4-PPantetheinyl_Trfase_dom"/>
</dbReference>
<dbReference type="PANTHER" id="PTHR12215">
    <property type="entry name" value="PHOSPHOPANTETHEINE TRANSFERASE"/>
    <property type="match status" value="1"/>
</dbReference>
<dbReference type="Proteomes" id="UP000180088">
    <property type="component" value="Unassembled WGS sequence"/>
</dbReference>
<evidence type="ECO:0000313" key="6">
    <source>
        <dbReference type="Proteomes" id="UP000180088"/>
    </source>
</evidence>
<comment type="caution">
    <text evidence="5">The sequence shown here is derived from an EMBL/GenBank/DDBJ whole genome shotgun (WGS) entry which is preliminary data.</text>
</comment>
<gene>
    <name evidence="5" type="ORF">BI347_14810</name>
</gene>
<dbReference type="PANTHER" id="PTHR12215:SF10">
    <property type="entry name" value="L-AMINOADIPATE-SEMIALDEHYDE DEHYDROGENASE-PHOSPHOPANTETHEINYL TRANSFERASE"/>
    <property type="match status" value="1"/>
</dbReference>
<evidence type="ECO:0000313" key="5">
    <source>
        <dbReference type="EMBL" id="OHX15066.1"/>
    </source>
</evidence>
<dbReference type="Pfam" id="PF01648">
    <property type="entry name" value="ACPS"/>
    <property type="match status" value="1"/>
</dbReference>
<feature type="domain" description="4'-phosphopantetheinyl transferase N-terminal" evidence="4">
    <location>
        <begin position="29"/>
        <end position="107"/>
    </location>
</feature>
<dbReference type="OrthoDB" id="9808281at2"/>
<dbReference type="AlphaFoldDB" id="A0A1S1X7B6"/>
<dbReference type="GO" id="GO:0000287">
    <property type="term" value="F:magnesium ion binding"/>
    <property type="evidence" value="ECO:0007669"/>
    <property type="project" value="InterPro"/>
</dbReference>
<dbReference type="SUPFAM" id="SSF56214">
    <property type="entry name" value="4'-phosphopantetheinyl transferase"/>
    <property type="match status" value="2"/>
</dbReference>
<evidence type="ECO:0000259" key="4">
    <source>
        <dbReference type="Pfam" id="PF22624"/>
    </source>
</evidence>
<evidence type="ECO:0000256" key="1">
    <source>
        <dbReference type="ARBA" id="ARBA00010990"/>
    </source>
</evidence>
<feature type="domain" description="4'-phosphopantetheinyl transferase" evidence="3">
    <location>
        <begin position="115"/>
        <end position="222"/>
    </location>
</feature>
<accession>A0A1S1X7B6</accession>
<proteinExistence type="inferred from homology"/>
<organism evidence="5 6">
    <name type="scientific">Chromobacterium sphagni</name>
    <dbReference type="NCBI Taxonomy" id="1903179"/>
    <lineage>
        <taxon>Bacteria</taxon>
        <taxon>Pseudomonadati</taxon>
        <taxon>Pseudomonadota</taxon>
        <taxon>Betaproteobacteria</taxon>
        <taxon>Neisseriales</taxon>
        <taxon>Chromobacteriaceae</taxon>
        <taxon>Chromobacterium</taxon>
    </lineage>
</organism>
<sequence length="257" mass="29818">MADWRGIDLWCAFPGRIVDAALLREYHGLLSETERARQRRLYFERDRHRFLVTRVLVRMVLSKYAPLEPTQWLFSANRHGRPEIANPEPGARSIVFNVSHSMDLIMLGVTRGRALGLDVEGVREQAASLGIAERFFAPDEARELRAQPAHHRQRRFFEYWTLKESYIKARGMGLSIPLDHFSFHFPGDSGIRLAMRADQQDWAARWHFWQFGLERDYLTAVCAESMPGGPPSLSVRTIVPMVSERRQDWRLLRSTEA</sequence>
<dbReference type="EMBL" id="MKCS01000001">
    <property type="protein sequence ID" value="OHX15066.1"/>
    <property type="molecule type" value="Genomic_DNA"/>
</dbReference>
<name>A0A1S1X7B6_9NEIS</name>
<dbReference type="STRING" id="1903179.BI347_14810"/>
<dbReference type="RefSeq" id="WP_071116197.1">
    <property type="nucleotide sequence ID" value="NZ_MKCS01000001.1"/>
</dbReference>
<comment type="similarity">
    <text evidence="1">Belongs to the P-Pant transferase superfamily. Gsp/Sfp/HetI/AcpT family.</text>
</comment>
<dbReference type="Gene3D" id="3.90.470.20">
    <property type="entry name" value="4'-phosphopantetheinyl transferase domain"/>
    <property type="match status" value="2"/>
</dbReference>
<evidence type="ECO:0000259" key="3">
    <source>
        <dbReference type="Pfam" id="PF01648"/>
    </source>
</evidence>
<evidence type="ECO:0000256" key="2">
    <source>
        <dbReference type="ARBA" id="ARBA00022679"/>
    </source>
</evidence>
<protein>
    <submittedName>
        <fullName evidence="5">Uncharacterized protein</fullName>
    </submittedName>
</protein>
<dbReference type="InterPro" id="IPR055066">
    <property type="entry name" value="AASDHPPT_N"/>
</dbReference>
<dbReference type="GO" id="GO:0005829">
    <property type="term" value="C:cytosol"/>
    <property type="evidence" value="ECO:0007669"/>
    <property type="project" value="TreeGrafter"/>
</dbReference>
<dbReference type="InterPro" id="IPR037143">
    <property type="entry name" value="4-PPantetheinyl_Trfase_dom_sf"/>
</dbReference>
<dbReference type="GO" id="GO:0008897">
    <property type="term" value="F:holo-[acyl-carrier-protein] synthase activity"/>
    <property type="evidence" value="ECO:0007669"/>
    <property type="project" value="InterPro"/>
</dbReference>